<dbReference type="SUPFAM" id="SSF51735">
    <property type="entry name" value="NAD(P)-binding Rossmann-fold domains"/>
    <property type="match status" value="1"/>
</dbReference>
<proteinExistence type="predicted"/>
<feature type="domain" description="NAD-dependent epimerase/dehydratase" evidence="1">
    <location>
        <begin position="20"/>
        <end position="233"/>
    </location>
</feature>
<dbReference type="Gene3D" id="3.40.50.720">
    <property type="entry name" value="NAD(P)-binding Rossmann-like Domain"/>
    <property type="match status" value="1"/>
</dbReference>
<name>A0ABS5KX44_9ACTN</name>
<dbReference type="Pfam" id="PF01370">
    <property type="entry name" value="Epimerase"/>
    <property type="match status" value="1"/>
</dbReference>
<accession>A0ABS5KX44</accession>
<comment type="caution">
    <text evidence="2">The sequence shown here is derived from an EMBL/GenBank/DDBJ whole genome shotgun (WGS) entry which is preliminary data.</text>
</comment>
<dbReference type="InterPro" id="IPR036291">
    <property type="entry name" value="NAD(P)-bd_dom_sf"/>
</dbReference>
<dbReference type="Proteomes" id="UP000730482">
    <property type="component" value="Unassembled WGS sequence"/>
</dbReference>
<evidence type="ECO:0000259" key="1">
    <source>
        <dbReference type="Pfam" id="PF01370"/>
    </source>
</evidence>
<dbReference type="PANTHER" id="PTHR43245">
    <property type="entry name" value="BIFUNCTIONAL POLYMYXIN RESISTANCE PROTEIN ARNA"/>
    <property type="match status" value="1"/>
</dbReference>
<keyword evidence="3" id="KW-1185">Reference proteome</keyword>
<gene>
    <name evidence="2" type="ORF">KGQ19_27030</name>
</gene>
<organism evidence="2 3">
    <name type="scientific">Catenulispora pinistramenti</name>
    <dbReference type="NCBI Taxonomy" id="2705254"/>
    <lineage>
        <taxon>Bacteria</taxon>
        <taxon>Bacillati</taxon>
        <taxon>Actinomycetota</taxon>
        <taxon>Actinomycetes</taxon>
        <taxon>Catenulisporales</taxon>
        <taxon>Catenulisporaceae</taxon>
        <taxon>Catenulispora</taxon>
    </lineage>
</organism>
<dbReference type="EMBL" id="JAAFYZ010000106">
    <property type="protein sequence ID" value="MBS2550530.1"/>
    <property type="molecule type" value="Genomic_DNA"/>
</dbReference>
<evidence type="ECO:0000313" key="3">
    <source>
        <dbReference type="Proteomes" id="UP000730482"/>
    </source>
</evidence>
<dbReference type="RefSeq" id="WP_212013494.1">
    <property type="nucleotide sequence ID" value="NZ_JAAFYZ010000106.1"/>
</dbReference>
<evidence type="ECO:0000313" key="2">
    <source>
        <dbReference type="EMBL" id="MBS2550530.1"/>
    </source>
</evidence>
<protein>
    <submittedName>
        <fullName evidence="2">NAD-dependent epimerase/dehydratase family protein</fullName>
    </submittedName>
</protein>
<sequence>MAGAGRTRADGKSSSGGPRVLVIGADGRLGQSVVEALRAQGRARFVAGADGADASGSPAIARLIAETDPDTVVHLGLEPRPSRAGGRAAMKERNVIGTMQLLAAASKAPGLKRLVVKSSGAVYGCAPRDPALFAEDTPPHQPPTSGYGKDVAEAESYVRGFARRRPDVAVSVLRFAPFAGPGVASPLLDYLTLPVVPTVLGYDPRLQFVHIDDAVQALVLAAVGAHPGTYNVAGDGALPLSQITRRLGRPTFPVVSFGAGFFGSLIRRAGILDFTPDQVALVRYGRVLDTARAKARLGWEPGHTSADALRAHAEAVGLTAIVPGWTKGY</sequence>
<dbReference type="PANTHER" id="PTHR43245:SF52">
    <property type="entry name" value="NAD-DEPENDENT EPIMERASE_DEHYDRATASE"/>
    <property type="match status" value="1"/>
</dbReference>
<dbReference type="InterPro" id="IPR050177">
    <property type="entry name" value="Lipid_A_modif_metabolic_enz"/>
</dbReference>
<dbReference type="InterPro" id="IPR001509">
    <property type="entry name" value="Epimerase_deHydtase"/>
</dbReference>
<reference evidence="2 3" key="1">
    <citation type="submission" date="2020-02" db="EMBL/GenBank/DDBJ databases">
        <title>Acidophilic actinobacteria isolated from forest soil.</title>
        <authorList>
            <person name="Golinska P."/>
        </authorList>
    </citation>
    <scope>NUCLEOTIDE SEQUENCE [LARGE SCALE GENOMIC DNA]</scope>
    <source>
        <strain evidence="2 3">NL8</strain>
    </source>
</reference>